<comment type="caution">
    <text evidence="1">The sequence shown here is derived from an EMBL/GenBank/DDBJ whole genome shotgun (WGS) entry which is preliminary data.</text>
</comment>
<organism evidence="1">
    <name type="scientific">Salmonella enteritidis</name>
    <dbReference type="NCBI Taxonomy" id="149539"/>
    <lineage>
        <taxon>Bacteria</taxon>
        <taxon>Pseudomonadati</taxon>
        <taxon>Pseudomonadota</taxon>
        <taxon>Gammaproteobacteria</taxon>
        <taxon>Enterobacterales</taxon>
        <taxon>Enterobacteriaceae</taxon>
        <taxon>Salmonella</taxon>
    </lineage>
</organism>
<feature type="non-terminal residue" evidence="1">
    <location>
        <position position="1"/>
    </location>
</feature>
<protein>
    <submittedName>
        <fullName evidence="1">DUF3626 domain-containing protein</fullName>
    </submittedName>
</protein>
<dbReference type="AlphaFoldDB" id="A0A5W7HNJ6"/>
<sequence>LQENSYSESQLYDYAKQINLVLNRDCIILY</sequence>
<evidence type="ECO:0000313" key="1">
    <source>
        <dbReference type="EMBL" id="EBX7606481.1"/>
    </source>
</evidence>
<proteinExistence type="predicted"/>
<gene>
    <name evidence="1" type="ORF">DS631_23615</name>
</gene>
<accession>A0A5W7HNJ6</accession>
<reference evidence="1" key="1">
    <citation type="submission" date="2018-07" db="EMBL/GenBank/DDBJ databases">
        <authorList>
            <person name="Ashton P.M."/>
            <person name="Dallman T."/>
            <person name="Nair S."/>
            <person name="De Pinna E."/>
            <person name="Peters T."/>
            <person name="Grant K."/>
        </authorList>
    </citation>
    <scope>NUCLEOTIDE SEQUENCE</scope>
    <source>
        <strain evidence="1">562977</strain>
    </source>
</reference>
<name>A0A5W7HNJ6_SALEN</name>
<dbReference type="EMBL" id="AAHMEU010000180">
    <property type="protein sequence ID" value="EBX7606481.1"/>
    <property type="molecule type" value="Genomic_DNA"/>
</dbReference>